<proteinExistence type="predicted"/>
<dbReference type="AlphaFoldDB" id="A0A6J4VA40"/>
<organism evidence="2">
    <name type="scientific">uncultured Thermomicrobiales bacterium</name>
    <dbReference type="NCBI Taxonomy" id="1645740"/>
    <lineage>
        <taxon>Bacteria</taxon>
        <taxon>Pseudomonadati</taxon>
        <taxon>Thermomicrobiota</taxon>
        <taxon>Thermomicrobia</taxon>
        <taxon>Thermomicrobiales</taxon>
        <taxon>environmental samples</taxon>
    </lineage>
</organism>
<gene>
    <name evidence="2" type="ORF">AVDCRST_MAG19-3038</name>
</gene>
<feature type="compositionally biased region" description="Basic residues" evidence="1">
    <location>
        <begin position="75"/>
        <end position="94"/>
    </location>
</feature>
<feature type="region of interest" description="Disordered" evidence="1">
    <location>
        <begin position="71"/>
        <end position="94"/>
    </location>
</feature>
<reference evidence="2" key="1">
    <citation type="submission" date="2020-02" db="EMBL/GenBank/DDBJ databases">
        <authorList>
            <person name="Meier V. D."/>
        </authorList>
    </citation>
    <scope>NUCLEOTIDE SEQUENCE</scope>
    <source>
        <strain evidence="2">AVDCRST_MAG19</strain>
    </source>
</reference>
<dbReference type="EMBL" id="CADCWL010000157">
    <property type="protein sequence ID" value="CAA9573337.1"/>
    <property type="molecule type" value="Genomic_DNA"/>
</dbReference>
<evidence type="ECO:0000313" key="2">
    <source>
        <dbReference type="EMBL" id="CAA9573337.1"/>
    </source>
</evidence>
<sequence>MLEPSFGGALPAARFPISADVDHIFLLGNVATGRAVGIRAGLLASAAEQLPTLIDLVVIADPCGITPAKVAEGRQRRRCRQRSVPRSRTRAVAG</sequence>
<name>A0A6J4VA40_9BACT</name>
<evidence type="ECO:0000256" key="1">
    <source>
        <dbReference type="SAM" id="MobiDB-lite"/>
    </source>
</evidence>
<accession>A0A6J4VA40</accession>
<protein>
    <submittedName>
        <fullName evidence="2">Uncharacterized protein</fullName>
    </submittedName>
</protein>